<feature type="non-terminal residue" evidence="8">
    <location>
        <position position="1"/>
    </location>
</feature>
<evidence type="ECO:0000256" key="4">
    <source>
        <dbReference type="ARBA" id="ARBA00023125"/>
    </source>
</evidence>
<dbReference type="EMBL" id="NBAG03000221">
    <property type="protein sequence ID" value="PNI76721.1"/>
    <property type="molecule type" value="Genomic_DNA"/>
</dbReference>
<evidence type="ECO:0000256" key="2">
    <source>
        <dbReference type="ARBA" id="ARBA00009050"/>
    </source>
</evidence>
<feature type="region of interest" description="Disordered" evidence="7">
    <location>
        <begin position="57"/>
        <end position="99"/>
    </location>
</feature>
<comment type="similarity">
    <text evidence="2">Belongs to the bZIP family. ATF subfamily.</text>
</comment>
<organism evidence="8 9">
    <name type="scientific">Pan troglodytes</name>
    <name type="common">Chimpanzee</name>
    <dbReference type="NCBI Taxonomy" id="9598"/>
    <lineage>
        <taxon>Eukaryota</taxon>
        <taxon>Metazoa</taxon>
        <taxon>Chordata</taxon>
        <taxon>Craniata</taxon>
        <taxon>Vertebrata</taxon>
        <taxon>Euteleostomi</taxon>
        <taxon>Mammalia</taxon>
        <taxon>Eutheria</taxon>
        <taxon>Euarchontoglires</taxon>
        <taxon>Primates</taxon>
        <taxon>Haplorrhini</taxon>
        <taxon>Catarrhini</taxon>
        <taxon>Hominidae</taxon>
        <taxon>Pan</taxon>
    </lineage>
</organism>
<evidence type="ECO:0000313" key="8">
    <source>
        <dbReference type="EMBL" id="PNI76721.1"/>
    </source>
</evidence>
<keyword evidence="6" id="KW-0539">Nucleus</keyword>
<evidence type="ECO:0000256" key="1">
    <source>
        <dbReference type="ARBA" id="ARBA00004648"/>
    </source>
</evidence>
<evidence type="ECO:0000256" key="5">
    <source>
        <dbReference type="ARBA" id="ARBA00023163"/>
    </source>
</evidence>
<keyword evidence="4" id="KW-0238">DNA-binding</keyword>
<protein>
    <submittedName>
        <fullName evidence="8">ATF6B isoform 4</fullName>
    </submittedName>
</protein>
<dbReference type="InterPro" id="IPR051882">
    <property type="entry name" value="ATF_bZIP_TF"/>
</dbReference>
<evidence type="ECO:0000256" key="6">
    <source>
        <dbReference type="ARBA" id="ARBA00023242"/>
    </source>
</evidence>
<accession>A0A2J8NY73</accession>
<keyword evidence="5" id="KW-0804">Transcription</keyword>
<sequence>QPSPTDQPSFSNLTAFPGGAKELLLRDLDQLFLSSDCRHFNRTESLRLADELSGWVQRHQRGRRKIPQRAQERQSLDTSPSRSLSHGRSHLQLRQSPSNPLDPRKGILWASCNYIATQTIRSQRSWMQLTDGKTHFMLYLS</sequence>
<dbReference type="PANTHER" id="PTHR46164:SF2">
    <property type="entry name" value="CYCLIC AMP-DEPENDENT TRANSCRIPTION FACTOR ATF-6 BETA"/>
    <property type="match status" value="1"/>
</dbReference>
<name>A0A2J8NY73_PANTR</name>
<dbReference type="GO" id="GO:0003677">
    <property type="term" value="F:DNA binding"/>
    <property type="evidence" value="ECO:0007669"/>
    <property type="project" value="UniProtKB-KW"/>
</dbReference>
<feature type="non-terminal residue" evidence="8">
    <location>
        <position position="141"/>
    </location>
</feature>
<proteinExistence type="inferred from homology"/>
<comment type="caution">
    <text evidence="8">The sequence shown here is derived from an EMBL/GenBank/DDBJ whole genome shotgun (WGS) entry which is preliminary data.</text>
</comment>
<dbReference type="PANTHER" id="PTHR46164">
    <property type="entry name" value="ATF6, ISOFORM C"/>
    <property type="match status" value="1"/>
</dbReference>
<comment type="subcellular location">
    <subcellularLocation>
        <location evidence="1">Endoplasmic reticulum membrane</location>
        <topology evidence="1">Single-pass type II membrane protein</topology>
    </subcellularLocation>
</comment>
<dbReference type="GO" id="GO:0005789">
    <property type="term" value="C:endoplasmic reticulum membrane"/>
    <property type="evidence" value="ECO:0007669"/>
    <property type="project" value="UniProtKB-SubCell"/>
</dbReference>
<dbReference type="Proteomes" id="UP000236370">
    <property type="component" value="Unassembled WGS sequence"/>
</dbReference>
<feature type="compositionally biased region" description="Basic residues" evidence="7">
    <location>
        <begin position="58"/>
        <end position="67"/>
    </location>
</feature>
<reference evidence="8 9" key="1">
    <citation type="submission" date="2017-12" db="EMBL/GenBank/DDBJ databases">
        <title>High-resolution comparative analysis of great ape genomes.</title>
        <authorList>
            <person name="Pollen A."/>
            <person name="Hastie A."/>
            <person name="Hormozdiari F."/>
            <person name="Dougherty M."/>
            <person name="Liu R."/>
            <person name="Chaisson M."/>
            <person name="Hoppe E."/>
            <person name="Hill C."/>
            <person name="Pang A."/>
            <person name="Hillier L."/>
            <person name="Baker C."/>
            <person name="Armstrong J."/>
            <person name="Shendure J."/>
            <person name="Paten B."/>
            <person name="Wilson R."/>
            <person name="Chao H."/>
            <person name="Schneider V."/>
            <person name="Ventura M."/>
            <person name="Kronenberg Z."/>
            <person name="Murali S."/>
            <person name="Gordon D."/>
            <person name="Cantsilieris S."/>
            <person name="Munson K."/>
            <person name="Nelson B."/>
            <person name="Raja A."/>
            <person name="Underwood J."/>
            <person name="Diekhans M."/>
            <person name="Fiddes I."/>
            <person name="Haussler D."/>
            <person name="Eichler E."/>
        </authorList>
    </citation>
    <scope>NUCLEOTIDE SEQUENCE [LARGE SCALE GENOMIC DNA]</scope>
    <source>
        <strain evidence="8">Yerkes chimp pedigree #C0471</strain>
    </source>
</reference>
<keyword evidence="3" id="KW-0805">Transcription regulation</keyword>
<evidence type="ECO:0000313" key="9">
    <source>
        <dbReference type="Proteomes" id="UP000236370"/>
    </source>
</evidence>
<evidence type="ECO:0000256" key="7">
    <source>
        <dbReference type="SAM" id="MobiDB-lite"/>
    </source>
</evidence>
<evidence type="ECO:0000256" key="3">
    <source>
        <dbReference type="ARBA" id="ARBA00023015"/>
    </source>
</evidence>
<dbReference type="AlphaFoldDB" id="A0A2J8NY73"/>
<gene>
    <name evidence="8" type="ORF">CK820_G0006911</name>
</gene>